<name>A0AAV5UA92_9BILA</name>
<accession>A0AAV5UA92</accession>
<proteinExistence type="inferred from homology"/>
<gene>
    <name evidence="6" type="ORF">PENTCL1PPCAC_25980</name>
</gene>
<keyword evidence="2" id="KW-0719">Serine esterase</keyword>
<comment type="caution">
    <text evidence="6">The sequence shown here is derived from an EMBL/GenBank/DDBJ whole genome shotgun (WGS) entry which is preliminary data.</text>
</comment>
<keyword evidence="7" id="KW-1185">Reference proteome</keyword>
<dbReference type="Proteomes" id="UP001432027">
    <property type="component" value="Unassembled WGS sequence"/>
</dbReference>
<feature type="domain" description="Carboxylesterase type B" evidence="5">
    <location>
        <begin position="44"/>
        <end position="547"/>
    </location>
</feature>
<dbReference type="PANTHER" id="PTHR43142:SF1">
    <property type="entry name" value="CARBOXYLIC ESTER HYDROLASE"/>
    <property type="match status" value="1"/>
</dbReference>
<evidence type="ECO:0000313" key="7">
    <source>
        <dbReference type="Proteomes" id="UP001432027"/>
    </source>
</evidence>
<dbReference type="PANTHER" id="PTHR43142">
    <property type="entry name" value="CARBOXYLIC ESTER HYDROLASE"/>
    <property type="match status" value="1"/>
</dbReference>
<dbReference type="InterPro" id="IPR002018">
    <property type="entry name" value="CarbesteraseB"/>
</dbReference>
<dbReference type="FunFam" id="3.40.50.1820:FF:000491">
    <property type="entry name" value="Carboxylic ester hydrolase"/>
    <property type="match status" value="1"/>
</dbReference>
<dbReference type="SUPFAM" id="SSF53474">
    <property type="entry name" value="alpha/beta-Hydrolases"/>
    <property type="match status" value="1"/>
</dbReference>
<evidence type="ECO:0000256" key="2">
    <source>
        <dbReference type="ARBA" id="ARBA00022487"/>
    </source>
</evidence>
<dbReference type="EMBL" id="BTSX01000006">
    <property type="protein sequence ID" value="GMT03806.1"/>
    <property type="molecule type" value="Genomic_DNA"/>
</dbReference>
<evidence type="ECO:0000256" key="1">
    <source>
        <dbReference type="ARBA" id="ARBA00005964"/>
    </source>
</evidence>
<evidence type="ECO:0000259" key="5">
    <source>
        <dbReference type="Pfam" id="PF00135"/>
    </source>
</evidence>
<dbReference type="Pfam" id="PF00135">
    <property type="entry name" value="COesterase"/>
    <property type="match status" value="1"/>
</dbReference>
<keyword evidence="3 4" id="KW-0378">Hydrolase</keyword>
<evidence type="ECO:0000256" key="4">
    <source>
        <dbReference type="RuleBase" id="RU361235"/>
    </source>
</evidence>
<dbReference type="PROSITE" id="PS00122">
    <property type="entry name" value="CARBOXYLESTERASE_B_1"/>
    <property type="match status" value="1"/>
</dbReference>
<dbReference type="PROSITE" id="PS00941">
    <property type="entry name" value="CARBOXYLESTERASE_B_2"/>
    <property type="match status" value="1"/>
</dbReference>
<dbReference type="InterPro" id="IPR029058">
    <property type="entry name" value="AB_hydrolase_fold"/>
</dbReference>
<dbReference type="EC" id="3.1.1.-" evidence="4"/>
<evidence type="ECO:0000313" key="6">
    <source>
        <dbReference type="EMBL" id="GMT03806.1"/>
    </source>
</evidence>
<comment type="similarity">
    <text evidence="1 4">Belongs to the type-B carboxylesterase/lipase family.</text>
</comment>
<dbReference type="GO" id="GO:0052689">
    <property type="term" value="F:carboxylic ester hydrolase activity"/>
    <property type="evidence" value="ECO:0007669"/>
    <property type="project" value="UniProtKB-KW"/>
</dbReference>
<dbReference type="InterPro" id="IPR019819">
    <property type="entry name" value="Carboxylesterase_B_CS"/>
</dbReference>
<dbReference type="Gene3D" id="3.40.50.1820">
    <property type="entry name" value="alpha/beta hydrolase"/>
    <property type="match status" value="1"/>
</dbReference>
<dbReference type="InterPro" id="IPR019826">
    <property type="entry name" value="Carboxylesterase_B_AS"/>
</dbReference>
<dbReference type="AlphaFoldDB" id="A0AAV5UA92"/>
<reference evidence="6" key="1">
    <citation type="submission" date="2023-10" db="EMBL/GenBank/DDBJ databases">
        <title>Genome assembly of Pristionchus species.</title>
        <authorList>
            <person name="Yoshida K."/>
            <person name="Sommer R.J."/>
        </authorList>
    </citation>
    <scope>NUCLEOTIDE SEQUENCE</scope>
    <source>
        <strain evidence="6">RS0144</strain>
    </source>
</reference>
<sequence length="627" mass="70405">MPVSVFNQYREHFNTWRSALSSVREMFWLSLLLCVSITGADLITVETSRGSVQGFDADFGNDKSQTFYGYGQMFLGIPYAKAPLKERRFTLTEDICQYNDKGEVHNATYYRPRCWQVRDGLQPADNMDEDCLYLNVYSPNVTGNYPVMFYIPGGTFTTGGGDVYHWKGAVRNLVSRGVVVVTINYRVGVIGLFTTFTDNFPPNRSMFDMLMALRWVNEEIVNFGGDISKITIFGQSAGASAVSHLSLSPMARGLFHQMIQTSGTALMEIETPEPVHGSIHKERAQQICNITDTDWGSAATDEELMECLVNAKPQELIAFDMTTSKSWMPTIDGSFLPDYPDNLAKIRPTNPLIAIDMMEEAAAPYPASILEMMASGPKTIPGMIQGLLKDQDQDSIDTLIDYAIYAYTNGKPPADNDHMGWMKVVTDVATGIFFDMLFLRDVKWQIDNNNENVWLFTLAHRSNLPFRVQLLGWMPVPHCADLPYLWFYHDIWETYPASASDFATADHFGQIWTDFAKNGKLEYASAGKERNYIEIDEQLGMKSKWRETTDDVFNQKGVELFGILPNLTFSQDGWDMLNALGPKIKNKWVTAACNGATASTEASTTSSSNIVSISSLILVSIFLTHWM</sequence>
<evidence type="ECO:0000256" key="3">
    <source>
        <dbReference type="ARBA" id="ARBA00022801"/>
    </source>
</evidence>
<protein>
    <recommendedName>
        <fullName evidence="4">Carboxylic ester hydrolase</fullName>
        <ecNumber evidence="4">3.1.1.-</ecNumber>
    </recommendedName>
</protein>
<organism evidence="6 7">
    <name type="scientific">Pristionchus entomophagus</name>
    <dbReference type="NCBI Taxonomy" id="358040"/>
    <lineage>
        <taxon>Eukaryota</taxon>
        <taxon>Metazoa</taxon>
        <taxon>Ecdysozoa</taxon>
        <taxon>Nematoda</taxon>
        <taxon>Chromadorea</taxon>
        <taxon>Rhabditida</taxon>
        <taxon>Rhabditina</taxon>
        <taxon>Diplogasteromorpha</taxon>
        <taxon>Diplogasteroidea</taxon>
        <taxon>Neodiplogasteridae</taxon>
        <taxon>Pristionchus</taxon>
    </lineage>
</organism>